<dbReference type="PANTHER" id="PTHR12121">
    <property type="entry name" value="CARBON CATABOLITE REPRESSOR PROTEIN 4"/>
    <property type="match status" value="1"/>
</dbReference>
<keyword evidence="4" id="KW-1185">Reference proteome</keyword>
<feature type="region of interest" description="Disordered" evidence="1">
    <location>
        <begin position="26"/>
        <end position="50"/>
    </location>
</feature>
<feature type="compositionally biased region" description="Basic and acidic residues" evidence="1">
    <location>
        <begin position="26"/>
        <end position="36"/>
    </location>
</feature>
<organism evidence="3 4">
    <name type="scientific">Anopheles maculatus</name>
    <dbReference type="NCBI Taxonomy" id="74869"/>
    <lineage>
        <taxon>Eukaryota</taxon>
        <taxon>Metazoa</taxon>
        <taxon>Ecdysozoa</taxon>
        <taxon>Arthropoda</taxon>
        <taxon>Hexapoda</taxon>
        <taxon>Insecta</taxon>
        <taxon>Pterygota</taxon>
        <taxon>Neoptera</taxon>
        <taxon>Endopterygota</taxon>
        <taxon>Diptera</taxon>
        <taxon>Nematocera</taxon>
        <taxon>Culicoidea</taxon>
        <taxon>Culicidae</taxon>
        <taxon>Anophelinae</taxon>
        <taxon>Anopheles</taxon>
        <taxon>Anopheles maculatus group</taxon>
    </lineage>
</organism>
<feature type="domain" description="Endonuclease/exonuclease/phosphatase" evidence="2">
    <location>
        <begin position="63"/>
        <end position="167"/>
    </location>
</feature>
<evidence type="ECO:0000259" key="2">
    <source>
        <dbReference type="Pfam" id="PF03372"/>
    </source>
</evidence>
<dbReference type="InterPro" id="IPR050410">
    <property type="entry name" value="CCR4/nocturin_mRNA_transcr"/>
</dbReference>
<evidence type="ECO:0000256" key="1">
    <source>
        <dbReference type="SAM" id="MobiDB-lite"/>
    </source>
</evidence>
<feature type="compositionally biased region" description="Low complexity" evidence="1">
    <location>
        <begin position="37"/>
        <end position="47"/>
    </location>
</feature>
<dbReference type="InterPro" id="IPR036691">
    <property type="entry name" value="Endo/exonu/phosph_ase_sf"/>
</dbReference>
<dbReference type="Pfam" id="PF03372">
    <property type="entry name" value="Exo_endo_phos"/>
    <property type="match status" value="1"/>
</dbReference>
<protein>
    <submittedName>
        <fullName evidence="3">Endo/exonuclease/phosphatase domain-containing protein</fullName>
    </submittedName>
</protein>
<name>A0A182SWZ4_9DIPT</name>
<reference evidence="3" key="2">
    <citation type="submission" date="2020-05" db="UniProtKB">
        <authorList>
            <consortium name="EnsemblMetazoa"/>
        </authorList>
    </citation>
    <scope>IDENTIFICATION</scope>
    <source>
        <strain evidence="3">maculatus3</strain>
    </source>
</reference>
<proteinExistence type="predicted"/>
<dbReference type="Proteomes" id="UP000075901">
    <property type="component" value="Unassembled WGS sequence"/>
</dbReference>
<evidence type="ECO:0000313" key="3">
    <source>
        <dbReference type="EnsemblMetazoa" id="AMAM015123-PA"/>
    </source>
</evidence>
<dbReference type="GO" id="GO:0000175">
    <property type="term" value="F:3'-5'-RNA exonuclease activity"/>
    <property type="evidence" value="ECO:0007669"/>
    <property type="project" value="TreeGrafter"/>
</dbReference>
<reference evidence="4" key="1">
    <citation type="submission" date="2013-09" db="EMBL/GenBank/DDBJ databases">
        <title>The Genome Sequence of Anopheles maculatus species B.</title>
        <authorList>
            <consortium name="The Broad Institute Genomics Platform"/>
            <person name="Neafsey D.E."/>
            <person name="Besansky N."/>
            <person name="Howell P."/>
            <person name="Walton C."/>
            <person name="Young S.K."/>
            <person name="Zeng Q."/>
            <person name="Gargeya S."/>
            <person name="Fitzgerald M."/>
            <person name="Haas B."/>
            <person name="Abouelleil A."/>
            <person name="Allen A.W."/>
            <person name="Alvarado L."/>
            <person name="Arachchi H.M."/>
            <person name="Berlin A.M."/>
            <person name="Chapman S.B."/>
            <person name="Gainer-Dewar J."/>
            <person name="Goldberg J."/>
            <person name="Griggs A."/>
            <person name="Gujja S."/>
            <person name="Hansen M."/>
            <person name="Howarth C."/>
            <person name="Imamovic A."/>
            <person name="Ireland A."/>
            <person name="Larimer J."/>
            <person name="McCowan C."/>
            <person name="Murphy C."/>
            <person name="Pearson M."/>
            <person name="Poon T.W."/>
            <person name="Priest M."/>
            <person name="Roberts A."/>
            <person name="Saif S."/>
            <person name="Shea T."/>
            <person name="Sisk P."/>
            <person name="Sykes S."/>
            <person name="Wortman J."/>
            <person name="Nusbaum C."/>
            <person name="Birren B."/>
        </authorList>
    </citation>
    <scope>NUCLEOTIDE SEQUENCE [LARGE SCALE GENOMIC DNA]</scope>
    <source>
        <strain evidence="4">maculatus3</strain>
    </source>
</reference>
<sequence>MDHSAANGSNQFTRCLNQNVTFDTHRRWEPVPEKGSSKTSKSSKSAKPVTDPCARDRIEFTLMNYNILAQDLLDSHAQLYSEHDPEALPWKKRSKRLTAEIANIDPDILCVQELQESHIDAFCSRLKQDYGMLYKKRTGGDKTDGCALFYRRDLFDLVNHHKVEFYQPKVN</sequence>
<dbReference type="InterPro" id="IPR005135">
    <property type="entry name" value="Endo/exonuclease/phosphatase"/>
</dbReference>
<dbReference type="Gene3D" id="3.60.10.10">
    <property type="entry name" value="Endonuclease/exonuclease/phosphatase"/>
    <property type="match status" value="1"/>
</dbReference>
<dbReference type="SUPFAM" id="SSF56219">
    <property type="entry name" value="DNase I-like"/>
    <property type="match status" value="1"/>
</dbReference>
<dbReference type="EnsemblMetazoa" id="AMAM015123-RA">
    <property type="protein sequence ID" value="AMAM015123-PA"/>
    <property type="gene ID" value="AMAM015123"/>
</dbReference>
<accession>A0A182SWZ4</accession>
<evidence type="ECO:0000313" key="4">
    <source>
        <dbReference type="Proteomes" id="UP000075901"/>
    </source>
</evidence>
<dbReference type="PANTHER" id="PTHR12121:SF34">
    <property type="entry name" value="PROTEIN ANGEL"/>
    <property type="match status" value="1"/>
</dbReference>
<dbReference type="VEuPathDB" id="VectorBase:AMAM015123"/>
<dbReference type="AlphaFoldDB" id="A0A182SWZ4"/>